<dbReference type="AlphaFoldDB" id="A0A940YD24"/>
<dbReference type="InterPro" id="IPR032092">
    <property type="entry name" value="PilW"/>
</dbReference>
<keyword evidence="1" id="KW-0472">Membrane</keyword>
<dbReference type="Pfam" id="PF16074">
    <property type="entry name" value="PilW"/>
    <property type="match status" value="1"/>
</dbReference>
<sequence length="282" mass="29459">MRRAPGQAGFTLVELMVSLMVGMMVVAALLAGYFAISVSSRHTRALTQMTEDASAALGVLRTHLAQAGYSRPSGVTTSGFQRIYTGAAVVGCDGSFKDVTAAIDALACADTTGNDALKDAVSVAYEADTANSIASGGKPLDCLGNALTSIGTAPNAYYLNTSTFYVASGVDGRGALFCRGNGGGTPQALVENIADLQVLYGISTNLNADPVTVGYYGKASAVNMANVVAVRLCVVVMSSDEVMDDKTPYFNCSDTQVTPTDKRMYRAFRSTVLLHNRLKANL</sequence>
<protein>
    <submittedName>
        <fullName evidence="2">PilW family protein</fullName>
    </submittedName>
</protein>
<reference evidence="2 3" key="1">
    <citation type="submission" date="2021-04" db="EMBL/GenBank/DDBJ databases">
        <title>The genome sequence of Ideonella sp. 3Y2.</title>
        <authorList>
            <person name="Liu Y."/>
        </authorList>
    </citation>
    <scope>NUCLEOTIDE SEQUENCE [LARGE SCALE GENOMIC DNA]</scope>
    <source>
        <strain evidence="2 3">3Y2</strain>
    </source>
</reference>
<gene>
    <name evidence="2" type="ORF">KAK03_23030</name>
</gene>
<dbReference type="InterPro" id="IPR012902">
    <property type="entry name" value="N_methyl_site"/>
</dbReference>
<accession>A0A940YD24</accession>
<dbReference type="Pfam" id="PF07963">
    <property type="entry name" value="N_methyl"/>
    <property type="match status" value="1"/>
</dbReference>
<keyword evidence="1" id="KW-0812">Transmembrane</keyword>
<evidence type="ECO:0000256" key="1">
    <source>
        <dbReference type="SAM" id="Phobius"/>
    </source>
</evidence>
<proteinExistence type="predicted"/>
<evidence type="ECO:0000313" key="3">
    <source>
        <dbReference type="Proteomes" id="UP000676246"/>
    </source>
</evidence>
<evidence type="ECO:0000313" key="2">
    <source>
        <dbReference type="EMBL" id="MBQ0933358.1"/>
    </source>
</evidence>
<name>A0A940YD24_9BURK</name>
<dbReference type="RefSeq" id="WP_210857025.1">
    <property type="nucleotide sequence ID" value="NZ_JAGQDD010000027.1"/>
</dbReference>
<dbReference type="PROSITE" id="PS00409">
    <property type="entry name" value="PROKAR_NTER_METHYL"/>
    <property type="match status" value="1"/>
</dbReference>
<keyword evidence="1" id="KW-1133">Transmembrane helix</keyword>
<dbReference type="Proteomes" id="UP000676246">
    <property type="component" value="Unassembled WGS sequence"/>
</dbReference>
<keyword evidence="3" id="KW-1185">Reference proteome</keyword>
<feature type="transmembrane region" description="Helical" evidence="1">
    <location>
        <begin position="12"/>
        <end position="36"/>
    </location>
</feature>
<comment type="caution">
    <text evidence="2">The sequence shown here is derived from an EMBL/GenBank/DDBJ whole genome shotgun (WGS) entry which is preliminary data.</text>
</comment>
<organism evidence="2 3">
    <name type="scientific">Ideonella alba</name>
    <dbReference type="NCBI Taxonomy" id="2824118"/>
    <lineage>
        <taxon>Bacteria</taxon>
        <taxon>Pseudomonadati</taxon>
        <taxon>Pseudomonadota</taxon>
        <taxon>Betaproteobacteria</taxon>
        <taxon>Burkholderiales</taxon>
        <taxon>Sphaerotilaceae</taxon>
        <taxon>Ideonella</taxon>
    </lineage>
</organism>
<dbReference type="GO" id="GO:0043683">
    <property type="term" value="P:type IV pilus assembly"/>
    <property type="evidence" value="ECO:0007669"/>
    <property type="project" value="InterPro"/>
</dbReference>
<dbReference type="EMBL" id="JAGQDD010000027">
    <property type="protein sequence ID" value="MBQ0933358.1"/>
    <property type="molecule type" value="Genomic_DNA"/>
</dbReference>